<evidence type="ECO:0000256" key="8">
    <source>
        <dbReference type="ARBA" id="ARBA00023004"/>
    </source>
</evidence>
<dbReference type="EMBL" id="CP002154">
    <property type="protein sequence ID" value="ADM42939.1"/>
    <property type="molecule type" value="Genomic_DNA"/>
</dbReference>
<dbReference type="GO" id="GO:0005886">
    <property type="term" value="C:plasma membrane"/>
    <property type="evidence" value="ECO:0007669"/>
    <property type="project" value="UniProtKB-SubCell"/>
</dbReference>
<keyword evidence="6 10" id="KW-0249">Electron transport</keyword>
<comment type="function">
    <text evidence="10">Part of the MsrPQ system that repairs oxidized periplasmic proteins containing methionine sulfoxide residues (Met-O), using respiratory chain electrons. Thus protects these proteins from oxidative-stress damage caused by reactive species of oxygen and chlorine generated by the host defense mechanisms. MsrPQ is essential for the maintenance of envelope integrity under bleach stress, rescuing a wide series of structurally unrelated periplasmic proteins from methionine oxidation. MsrQ provides electrons for reduction to the reductase catalytic subunit MsrP, using the quinone pool of the respiratory chain.</text>
</comment>
<comment type="cofactor">
    <cofactor evidence="10">
        <name>FMN</name>
        <dbReference type="ChEBI" id="CHEBI:58210"/>
    </cofactor>
    <text evidence="10">Binds 1 FMN per subunit.</text>
</comment>
<protein>
    <recommendedName>
        <fullName evidence="10">Protein-methionine-sulfoxide reductase heme-binding subunit MsrQ</fullName>
    </recommendedName>
    <alternativeName>
        <fullName evidence="10">Flavocytochrome MsrQ</fullName>
    </alternativeName>
</protein>
<comment type="cofactor">
    <cofactor evidence="10">
        <name>heme b</name>
        <dbReference type="ChEBI" id="CHEBI:60344"/>
    </cofactor>
    <text evidence="10">Binds 1 heme b (iron(II)-protoporphyrin IX) group per subunit.</text>
</comment>
<evidence type="ECO:0000256" key="1">
    <source>
        <dbReference type="ARBA" id="ARBA00004141"/>
    </source>
</evidence>
<keyword evidence="4 10" id="KW-0288">FMN</keyword>
<dbReference type="GO" id="GO:0020037">
    <property type="term" value="F:heme binding"/>
    <property type="evidence" value="ECO:0007669"/>
    <property type="project" value="UniProtKB-UniRule"/>
</dbReference>
<feature type="transmembrane region" description="Helical" evidence="10">
    <location>
        <begin position="48"/>
        <end position="68"/>
    </location>
</feature>
<evidence type="ECO:0000313" key="13">
    <source>
        <dbReference type="Proteomes" id="UP000002230"/>
    </source>
</evidence>
<organism evidence="12 13">
    <name type="scientific">Edwardsiella tarda (strain FL6-60)</name>
    <dbReference type="NCBI Taxonomy" id="718251"/>
    <lineage>
        <taxon>Bacteria</taxon>
        <taxon>Pseudomonadati</taxon>
        <taxon>Pseudomonadota</taxon>
        <taxon>Gammaproteobacteria</taxon>
        <taxon>Enterobacterales</taxon>
        <taxon>Hafniaceae</taxon>
        <taxon>Edwardsiella</taxon>
    </lineage>
</organism>
<comment type="subunit">
    <text evidence="10">Heterodimer of a catalytic subunit (MsrP) and a heme-binding subunit (MsrQ).</text>
</comment>
<comment type="subcellular location">
    <subcellularLocation>
        <location evidence="10">Cell inner membrane</location>
        <topology evidence="10">Multi-pass membrane protein</topology>
    </subcellularLocation>
    <subcellularLocation>
        <location evidence="1">Membrane</location>
        <topology evidence="1">Multi-pass membrane protein</topology>
    </subcellularLocation>
</comment>
<dbReference type="GO" id="GO:0016679">
    <property type="term" value="F:oxidoreductase activity, acting on diphenols and related substances as donors"/>
    <property type="evidence" value="ECO:0007669"/>
    <property type="project" value="TreeGrafter"/>
</dbReference>
<feature type="transmembrane region" description="Helical" evidence="10">
    <location>
        <begin position="80"/>
        <end position="99"/>
    </location>
</feature>
<sequence>MKRLSPAQITALKWLIWLAAGLPLLWLPLAASQGWLSADPAKDIQHMTGLMALKLLLATLLVSPLARLTRQSLLMRTRRLLGIWCFVWASLHLLSYLLLELGGNVALLGSELLRRPYLTLGLAAWLILLALTLTSTRRAMSALGPRWQKLHNLVYLAAIIAPLHYLWSVKTLSPLPFFYALGALILLALRYQKIRQWWR</sequence>
<evidence type="ECO:0000256" key="7">
    <source>
        <dbReference type="ARBA" id="ARBA00022989"/>
    </source>
</evidence>
<keyword evidence="7 10" id="KW-1133">Transmembrane helix</keyword>
<evidence type="ECO:0000256" key="5">
    <source>
        <dbReference type="ARBA" id="ARBA00022692"/>
    </source>
</evidence>
<feature type="transmembrane region" description="Helical" evidence="10">
    <location>
        <begin position="150"/>
        <end position="167"/>
    </location>
</feature>
<evidence type="ECO:0000259" key="11">
    <source>
        <dbReference type="Pfam" id="PF01794"/>
    </source>
</evidence>
<accession>A0A0H3DWB8</accession>
<evidence type="ECO:0000256" key="6">
    <source>
        <dbReference type="ARBA" id="ARBA00022982"/>
    </source>
</evidence>
<reference evidence="13" key="1">
    <citation type="submission" date="2010-08" db="EMBL/GenBank/DDBJ databases">
        <title>Genome comparisons of Edwardsiella bacteria analysed using deep sequencing technology.</title>
        <authorList>
            <person name="van Soest J.J."/>
            <person name="Henkel C.V."/>
            <person name="Jansen H.J."/>
            <person name="van den Hondel C.A.M.J.J."/>
            <person name="Bloemberg G.V."/>
            <person name="Meijer A.H."/>
            <person name="Spaink H.P."/>
        </authorList>
    </citation>
    <scope>NUCLEOTIDE SEQUENCE [LARGE SCALE GENOMIC DNA]</scope>
    <source>
        <strain evidence="13">FL6-60</strain>
    </source>
</reference>
<keyword evidence="5 10" id="KW-0812">Transmembrane</keyword>
<dbReference type="GO" id="GO:0009055">
    <property type="term" value="F:electron transfer activity"/>
    <property type="evidence" value="ECO:0007669"/>
    <property type="project" value="UniProtKB-UniRule"/>
</dbReference>
<dbReference type="AlphaFoldDB" id="A0A0H3DWB8"/>
<dbReference type="GO" id="GO:0030091">
    <property type="term" value="P:protein repair"/>
    <property type="evidence" value="ECO:0007669"/>
    <property type="project" value="UniProtKB-UniRule"/>
</dbReference>
<dbReference type="KEGG" id="etd:ETAF_2837"/>
<dbReference type="NCBIfam" id="NF003832">
    <property type="entry name" value="PRK05419.1-4"/>
    <property type="match status" value="1"/>
</dbReference>
<dbReference type="InterPro" id="IPR022837">
    <property type="entry name" value="MsrQ-like"/>
</dbReference>
<dbReference type="GO" id="GO:0010181">
    <property type="term" value="F:FMN binding"/>
    <property type="evidence" value="ECO:0007669"/>
    <property type="project" value="UniProtKB-UniRule"/>
</dbReference>
<gene>
    <name evidence="10" type="primary">msrQ</name>
    <name evidence="12" type="ordered locus">ETAF_2837</name>
</gene>
<keyword evidence="10" id="KW-0479">Metal-binding</keyword>
<dbReference type="Proteomes" id="UP000002230">
    <property type="component" value="Chromosome"/>
</dbReference>
<keyword evidence="8 10" id="KW-0408">Iron</keyword>
<comment type="caution">
    <text evidence="10">Lacks conserved residue(s) required for the propagation of feature annotation.</text>
</comment>
<keyword evidence="10" id="KW-0997">Cell inner membrane</keyword>
<dbReference type="PATRIC" id="fig|718251.5.peg.2957"/>
<keyword evidence="9 10" id="KW-0472">Membrane</keyword>
<evidence type="ECO:0000256" key="9">
    <source>
        <dbReference type="ARBA" id="ARBA00023136"/>
    </source>
</evidence>
<dbReference type="InterPro" id="IPR013130">
    <property type="entry name" value="Fe3_Rdtase_TM_dom"/>
</dbReference>
<dbReference type="GO" id="GO:0046872">
    <property type="term" value="F:metal ion binding"/>
    <property type="evidence" value="ECO:0007669"/>
    <property type="project" value="UniProtKB-KW"/>
</dbReference>
<feature type="transmembrane region" description="Helical" evidence="10">
    <location>
        <begin position="119"/>
        <end position="138"/>
    </location>
</feature>
<proteinExistence type="inferred from homology"/>
<keyword evidence="2 10" id="KW-0813">Transport</keyword>
<evidence type="ECO:0000256" key="10">
    <source>
        <dbReference type="HAMAP-Rule" id="MF_01207"/>
    </source>
</evidence>
<dbReference type="HAMAP" id="MF_01207">
    <property type="entry name" value="MsrQ"/>
    <property type="match status" value="1"/>
</dbReference>
<dbReference type="Pfam" id="PF01794">
    <property type="entry name" value="Ferric_reduct"/>
    <property type="match status" value="1"/>
</dbReference>
<comment type="similarity">
    <text evidence="10">Belongs to the MsrQ family.</text>
</comment>
<dbReference type="PANTHER" id="PTHR36964:SF1">
    <property type="entry name" value="PROTEIN-METHIONINE-SULFOXIDE REDUCTASE HEME-BINDING SUBUNIT MSRQ"/>
    <property type="match status" value="1"/>
</dbReference>
<keyword evidence="10" id="KW-0285">Flavoprotein</keyword>
<name>A0A0H3DWB8_EDWTF</name>
<evidence type="ECO:0000256" key="2">
    <source>
        <dbReference type="ARBA" id="ARBA00022448"/>
    </source>
</evidence>
<keyword evidence="3 10" id="KW-0349">Heme</keyword>
<evidence type="ECO:0000256" key="3">
    <source>
        <dbReference type="ARBA" id="ARBA00022617"/>
    </source>
</evidence>
<reference evidence="12 13" key="2">
    <citation type="journal article" date="2011" name="BMC Immunol.">
        <title>Comparison of static immersion and intravenous injection systems for exposure of zebrafish embryos to the natural pathogen Edwardsiella tarda.</title>
        <authorList>
            <person name="van Soest J.J."/>
            <person name="Stockhammer O.W."/>
            <person name="Ordas A."/>
            <person name="Bloemberg G.V."/>
            <person name="Spaink H.P."/>
            <person name="Meijer A.H."/>
        </authorList>
    </citation>
    <scope>NUCLEOTIDE SEQUENCE [LARGE SCALE GENOMIC DNA]</scope>
    <source>
        <strain evidence="12 13">FL6-60</strain>
    </source>
</reference>
<feature type="transmembrane region" description="Helical" evidence="10">
    <location>
        <begin position="173"/>
        <end position="191"/>
    </location>
</feature>
<keyword evidence="10" id="KW-1003">Cell membrane</keyword>
<feature type="domain" description="Ferric oxidoreductase" evidence="11">
    <location>
        <begin position="48"/>
        <end position="161"/>
    </location>
</feature>
<evidence type="ECO:0000256" key="4">
    <source>
        <dbReference type="ARBA" id="ARBA00022643"/>
    </source>
</evidence>
<dbReference type="PANTHER" id="PTHR36964">
    <property type="entry name" value="PROTEIN-METHIONINE-SULFOXIDE REDUCTASE HEME-BINDING SUBUNIT MSRQ"/>
    <property type="match status" value="1"/>
</dbReference>
<dbReference type="HOGENOM" id="CLU_080662_1_0_6"/>
<evidence type="ECO:0000313" key="12">
    <source>
        <dbReference type="EMBL" id="ADM42939.1"/>
    </source>
</evidence>
<keyword evidence="13" id="KW-1185">Reference proteome</keyword>